<keyword evidence="3" id="KW-0551">Lipid droplet</keyword>
<dbReference type="SUPFAM" id="SSF109775">
    <property type="entry name" value="Mannose-6-phosphate receptor binding protein 1 (Tip47), C-terminal domain"/>
    <property type="match status" value="1"/>
</dbReference>
<sequence>MRFRLAKIFSTISTLHSKIPKMPAATEYSFEPTTTPLESESHQFIQRVAHLPMVALTLSRLAELYEQTKLRHEILSYALNKGEATVLGSLEVAHGIANRTGLQGPLSMVDTSACYVLSKVEEKLPIITYTPYEIKTSTRRLYDDNVQPRLDQLTQIKENTVQKYNDAKDYGSNKLSEAKTFGASTVKTMVDVPVHRVNQTVEWSLNAADSLVDKLLPEGEADRLVSSDANSGNLDHAKVLSNKLRQRLYARIAENVQTAQLLAQAFQMVDSLKHSSAGHSVQHVLEEIRRLSGAVHIGELKDALEGSAEHLTGYLPDHLNERLHQASDAAKDAFHQVREAKNLDDLSHTLVGQVNGAVNNVQATLFSILDLLTETYLLKWLIPEYSNIGSLDIHMHG</sequence>
<reference evidence="6" key="1">
    <citation type="submission" date="2017-01" db="EMBL/GenBank/DDBJ databases">
        <title>Comparative genomics of anhydrobiosis in the tardigrade Hypsibius dujardini.</title>
        <authorList>
            <person name="Yoshida Y."/>
            <person name="Koutsovoulos G."/>
            <person name="Laetsch D."/>
            <person name="Stevens L."/>
            <person name="Kumar S."/>
            <person name="Horikawa D."/>
            <person name="Ishino K."/>
            <person name="Komine S."/>
            <person name="Tomita M."/>
            <person name="Blaxter M."/>
            <person name="Arakawa K."/>
        </authorList>
    </citation>
    <scope>NUCLEOTIDE SEQUENCE [LARGE SCALE GENOMIC DNA]</scope>
    <source>
        <strain evidence="6">Z151</strain>
    </source>
</reference>
<gene>
    <name evidence="5" type="ORF">BV898_07161</name>
</gene>
<dbReference type="GO" id="GO:0010890">
    <property type="term" value="P:positive regulation of triglyceride storage"/>
    <property type="evidence" value="ECO:0007669"/>
    <property type="project" value="TreeGrafter"/>
</dbReference>
<dbReference type="Gene3D" id="1.20.120.340">
    <property type="entry name" value="Flagellar protein FliS"/>
    <property type="match status" value="1"/>
</dbReference>
<dbReference type="InterPro" id="IPR004279">
    <property type="entry name" value="Perilipin"/>
</dbReference>
<dbReference type="PIRSF" id="PIRSF036881">
    <property type="entry name" value="PAT"/>
    <property type="match status" value="1"/>
</dbReference>
<evidence type="ECO:0000256" key="2">
    <source>
        <dbReference type="ARBA" id="ARBA00006311"/>
    </source>
</evidence>
<dbReference type="AlphaFoldDB" id="A0A1W0WU50"/>
<dbReference type="Pfam" id="PF03036">
    <property type="entry name" value="Perilipin"/>
    <property type="match status" value="1"/>
</dbReference>
<dbReference type="Proteomes" id="UP000192578">
    <property type="component" value="Unassembled WGS sequence"/>
</dbReference>
<dbReference type="PANTHER" id="PTHR14024">
    <property type="entry name" value="PERILIPIN"/>
    <property type="match status" value="1"/>
</dbReference>
<evidence type="ECO:0008006" key="7">
    <source>
        <dbReference type="Google" id="ProtNLM"/>
    </source>
</evidence>
<comment type="subcellular location">
    <subcellularLocation>
        <location evidence="1">Lipid droplet</location>
    </subcellularLocation>
</comment>
<comment type="caution">
    <text evidence="5">The sequence shown here is derived from an EMBL/GenBank/DDBJ whole genome shotgun (WGS) entry which is preliminary data.</text>
</comment>
<dbReference type="GO" id="GO:0005811">
    <property type="term" value="C:lipid droplet"/>
    <property type="evidence" value="ECO:0007669"/>
    <property type="project" value="UniProtKB-SubCell"/>
</dbReference>
<dbReference type="GO" id="GO:0005829">
    <property type="term" value="C:cytosol"/>
    <property type="evidence" value="ECO:0007669"/>
    <property type="project" value="TreeGrafter"/>
</dbReference>
<evidence type="ECO:0000256" key="1">
    <source>
        <dbReference type="ARBA" id="ARBA00004502"/>
    </source>
</evidence>
<dbReference type="OrthoDB" id="376826at2759"/>
<accession>A0A1W0WU50</accession>
<proteinExistence type="inferred from homology"/>
<evidence type="ECO:0000313" key="5">
    <source>
        <dbReference type="EMBL" id="OQV18722.1"/>
    </source>
</evidence>
<dbReference type="PANTHER" id="PTHR14024:SF49">
    <property type="entry name" value="LIPID STORAGE DROPLETS SURFACE-BINDING PROTEIN 1"/>
    <property type="match status" value="1"/>
</dbReference>
<protein>
    <recommendedName>
        <fullName evidence="7">Lipid storage droplets surface-binding protein 1</fullName>
    </recommendedName>
</protein>
<evidence type="ECO:0000313" key="6">
    <source>
        <dbReference type="Proteomes" id="UP000192578"/>
    </source>
</evidence>
<evidence type="ECO:0000256" key="4">
    <source>
        <dbReference type="PIRNR" id="PIRNR036881"/>
    </source>
</evidence>
<comment type="similarity">
    <text evidence="2 4">Belongs to the perilipin family.</text>
</comment>
<organism evidence="5 6">
    <name type="scientific">Hypsibius exemplaris</name>
    <name type="common">Freshwater tardigrade</name>
    <dbReference type="NCBI Taxonomy" id="2072580"/>
    <lineage>
        <taxon>Eukaryota</taxon>
        <taxon>Metazoa</taxon>
        <taxon>Ecdysozoa</taxon>
        <taxon>Tardigrada</taxon>
        <taxon>Eutardigrada</taxon>
        <taxon>Parachela</taxon>
        <taxon>Hypsibioidea</taxon>
        <taxon>Hypsibiidae</taxon>
        <taxon>Hypsibius</taxon>
    </lineage>
</organism>
<dbReference type="GO" id="GO:0019915">
    <property type="term" value="P:lipid storage"/>
    <property type="evidence" value="ECO:0007669"/>
    <property type="project" value="TreeGrafter"/>
</dbReference>
<dbReference type="EMBL" id="MTYJ01000046">
    <property type="protein sequence ID" value="OQV18722.1"/>
    <property type="molecule type" value="Genomic_DNA"/>
</dbReference>
<keyword evidence="6" id="KW-1185">Reference proteome</keyword>
<name>A0A1W0WU50_HYPEX</name>
<evidence type="ECO:0000256" key="3">
    <source>
        <dbReference type="ARBA" id="ARBA00022677"/>
    </source>
</evidence>